<keyword evidence="2" id="KW-0813">Transport</keyword>
<dbReference type="EMBL" id="CP060635">
    <property type="protein sequence ID" value="QNM08309.1"/>
    <property type="molecule type" value="Genomic_DNA"/>
</dbReference>
<dbReference type="SUPFAM" id="SSF52540">
    <property type="entry name" value="P-loop containing nucleoside triphosphate hydrolases"/>
    <property type="match status" value="1"/>
</dbReference>
<keyword evidence="7 9" id="KW-1133">Transmembrane helix</keyword>
<dbReference type="PROSITE" id="PS50929">
    <property type="entry name" value="ABC_TM1F"/>
    <property type="match status" value="1"/>
</dbReference>
<dbReference type="GO" id="GO:0016887">
    <property type="term" value="F:ATP hydrolysis activity"/>
    <property type="evidence" value="ECO:0007669"/>
    <property type="project" value="InterPro"/>
</dbReference>
<dbReference type="FunFam" id="3.40.50.300:FF:000221">
    <property type="entry name" value="Multidrug ABC transporter ATP-binding protein"/>
    <property type="match status" value="1"/>
</dbReference>
<keyword evidence="13" id="KW-1185">Reference proteome</keyword>
<dbReference type="InterPro" id="IPR017871">
    <property type="entry name" value="ABC_transporter-like_CS"/>
</dbReference>
<feature type="transmembrane region" description="Helical" evidence="9">
    <location>
        <begin position="145"/>
        <end position="163"/>
    </location>
</feature>
<dbReference type="PANTHER" id="PTHR43394">
    <property type="entry name" value="ATP-DEPENDENT PERMEASE MDL1, MITOCHONDRIAL"/>
    <property type="match status" value="1"/>
</dbReference>
<evidence type="ECO:0000259" key="10">
    <source>
        <dbReference type="PROSITE" id="PS50893"/>
    </source>
</evidence>
<dbReference type="GO" id="GO:0005524">
    <property type="term" value="F:ATP binding"/>
    <property type="evidence" value="ECO:0007669"/>
    <property type="project" value="UniProtKB-KW"/>
</dbReference>
<dbReference type="KEGG" id="whj:H9Q79_15705"/>
<keyword evidence="3" id="KW-1003">Cell membrane</keyword>
<dbReference type="Pfam" id="PF00664">
    <property type="entry name" value="ABC_membrane"/>
    <property type="match status" value="1"/>
</dbReference>
<feature type="domain" description="ABC transmembrane type-1" evidence="11">
    <location>
        <begin position="24"/>
        <end position="317"/>
    </location>
</feature>
<feature type="domain" description="ABC transporter" evidence="10">
    <location>
        <begin position="348"/>
        <end position="586"/>
    </location>
</feature>
<dbReference type="Gene3D" id="1.20.1560.10">
    <property type="entry name" value="ABC transporter type 1, transmembrane domain"/>
    <property type="match status" value="1"/>
</dbReference>
<evidence type="ECO:0000256" key="5">
    <source>
        <dbReference type="ARBA" id="ARBA00022741"/>
    </source>
</evidence>
<dbReference type="SUPFAM" id="SSF90123">
    <property type="entry name" value="ABC transporter transmembrane region"/>
    <property type="match status" value="1"/>
</dbReference>
<dbReference type="PROSITE" id="PS00211">
    <property type="entry name" value="ABC_TRANSPORTER_1"/>
    <property type="match status" value="1"/>
</dbReference>
<proteinExistence type="predicted"/>
<evidence type="ECO:0000256" key="6">
    <source>
        <dbReference type="ARBA" id="ARBA00022840"/>
    </source>
</evidence>
<keyword evidence="4 9" id="KW-0812">Transmembrane</keyword>
<keyword evidence="6 12" id="KW-0067">ATP-binding</keyword>
<dbReference type="InterPro" id="IPR003593">
    <property type="entry name" value="AAA+_ATPase"/>
</dbReference>
<feature type="transmembrane region" description="Helical" evidence="9">
    <location>
        <begin position="21"/>
        <end position="47"/>
    </location>
</feature>
<dbReference type="Gene3D" id="3.40.50.300">
    <property type="entry name" value="P-loop containing nucleotide triphosphate hydrolases"/>
    <property type="match status" value="1"/>
</dbReference>
<keyword evidence="5" id="KW-0547">Nucleotide-binding</keyword>
<evidence type="ECO:0000256" key="7">
    <source>
        <dbReference type="ARBA" id="ARBA00022989"/>
    </source>
</evidence>
<evidence type="ECO:0000256" key="2">
    <source>
        <dbReference type="ARBA" id="ARBA00022448"/>
    </source>
</evidence>
<evidence type="ECO:0000256" key="9">
    <source>
        <dbReference type="SAM" id="Phobius"/>
    </source>
</evidence>
<dbReference type="InterPro" id="IPR039421">
    <property type="entry name" value="Type_1_exporter"/>
</dbReference>
<dbReference type="InterPro" id="IPR027417">
    <property type="entry name" value="P-loop_NTPase"/>
</dbReference>
<dbReference type="Pfam" id="PF00005">
    <property type="entry name" value="ABC_tran"/>
    <property type="match status" value="1"/>
</dbReference>
<feature type="transmembrane region" description="Helical" evidence="9">
    <location>
        <begin position="169"/>
        <end position="188"/>
    </location>
</feature>
<evidence type="ECO:0000256" key="4">
    <source>
        <dbReference type="ARBA" id="ARBA00022692"/>
    </source>
</evidence>
<evidence type="ECO:0000313" key="13">
    <source>
        <dbReference type="Proteomes" id="UP000515860"/>
    </source>
</evidence>
<dbReference type="PANTHER" id="PTHR43394:SF1">
    <property type="entry name" value="ATP-BINDING CASSETTE SUB-FAMILY B MEMBER 10, MITOCHONDRIAL"/>
    <property type="match status" value="1"/>
</dbReference>
<feature type="transmembrane region" description="Helical" evidence="9">
    <location>
        <begin position="292"/>
        <end position="313"/>
    </location>
</feature>
<name>A0A7G9GBX7_9FIRM</name>
<dbReference type="InterPro" id="IPR036640">
    <property type="entry name" value="ABC1_TM_sf"/>
</dbReference>
<dbReference type="PROSITE" id="PS50893">
    <property type="entry name" value="ABC_TRANSPORTER_2"/>
    <property type="match status" value="1"/>
</dbReference>
<comment type="subcellular location">
    <subcellularLocation>
        <location evidence="1">Cell membrane</location>
        <topology evidence="1">Multi-pass membrane protein</topology>
    </subcellularLocation>
</comment>
<dbReference type="RefSeq" id="WP_249328706.1">
    <property type="nucleotide sequence ID" value="NZ_CP060635.1"/>
</dbReference>
<evidence type="ECO:0000259" key="11">
    <source>
        <dbReference type="PROSITE" id="PS50929"/>
    </source>
</evidence>
<sequence length="611" mass="66674">MKETKKNAVLRVFQTARCSSARYIIGVACSSVSILLSGVPFYTIYQIVRIFLEASLNNTAVDVSAAWLWAGITLASIAVGIVLSIIGSFVCHSCAFHALYDLRMRILNHMGRLNLGFFTGGQSGAVQKTMNDNIEKMENIIAHDVSNLIGAGILLVSLSALLFSINVPLALTIVAALVLAFIIQFSAFGGKRGQKIWTDLNRSSTELDAAFSEYVSGMEEEKIFGKPEAAALRLTNLIEKNRKSMVAYLKRVTPIYGAYKTITLSVLAFILAVGCVLLYLNPGDHSLMMELLMFLIVGPAVISPLMELVEFGADLRNLAVRMDQIEDVMKMEPIAEGTCDTPPVSAELSFQDVSFSYQKAADPLRRMALEHVTMHIPAGSFAALVGPSGGGKSTAGQLLARFWDVESGSISIGGKDIRDYSTKALMNTVAFVFQDTYIFAESVYDNIAMHQNVTQKAVEYAAKAARCHDFIQALPEGYHTKLGDGGHKLSGGEAQRIAIARAILKSAPIVVLDEAMAFTDAENELALREGMAELLKGKTVLMIAHRLYSIQDADMIFVLENGRLKESGTHKDLLQKHGLYAHLWDIQNETESWRMKGGTAHVSDNPAIHLP</sequence>
<dbReference type="InterPro" id="IPR003439">
    <property type="entry name" value="ABC_transporter-like_ATP-bd"/>
</dbReference>
<dbReference type="CDD" id="cd07346">
    <property type="entry name" value="ABC_6TM_exporters"/>
    <property type="match status" value="1"/>
</dbReference>
<accession>A0A7G9GBX7</accession>
<evidence type="ECO:0000256" key="1">
    <source>
        <dbReference type="ARBA" id="ARBA00004651"/>
    </source>
</evidence>
<dbReference type="InterPro" id="IPR011527">
    <property type="entry name" value="ABC1_TM_dom"/>
</dbReference>
<organism evidence="12 13">
    <name type="scientific">Wansuia hejianensis</name>
    <dbReference type="NCBI Taxonomy" id="2763667"/>
    <lineage>
        <taxon>Bacteria</taxon>
        <taxon>Bacillati</taxon>
        <taxon>Bacillota</taxon>
        <taxon>Clostridia</taxon>
        <taxon>Lachnospirales</taxon>
        <taxon>Lachnospiraceae</taxon>
        <taxon>Wansuia</taxon>
    </lineage>
</organism>
<feature type="transmembrane region" description="Helical" evidence="9">
    <location>
        <begin position="258"/>
        <end position="280"/>
    </location>
</feature>
<protein>
    <submittedName>
        <fullName evidence="12">ABC transporter ATP-binding protein</fullName>
    </submittedName>
</protein>
<dbReference type="GO" id="GO:0015421">
    <property type="term" value="F:ABC-type oligopeptide transporter activity"/>
    <property type="evidence" value="ECO:0007669"/>
    <property type="project" value="TreeGrafter"/>
</dbReference>
<evidence type="ECO:0000256" key="8">
    <source>
        <dbReference type="ARBA" id="ARBA00023136"/>
    </source>
</evidence>
<reference evidence="12 13" key="1">
    <citation type="submission" date="2020-08" db="EMBL/GenBank/DDBJ databases">
        <authorList>
            <person name="Liu C."/>
            <person name="Sun Q."/>
        </authorList>
    </citation>
    <scope>NUCLEOTIDE SEQUENCE [LARGE SCALE GENOMIC DNA]</scope>
    <source>
        <strain evidence="12 13">NSJ-29</strain>
    </source>
</reference>
<dbReference type="Proteomes" id="UP000515860">
    <property type="component" value="Chromosome"/>
</dbReference>
<dbReference type="SMART" id="SM00382">
    <property type="entry name" value="AAA"/>
    <property type="match status" value="1"/>
</dbReference>
<dbReference type="GO" id="GO:0005886">
    <property type="term" value="C:plasma membrane"/>
    <property type="evidence" value="ECO:0007669"/>
    <property type="project" value="UniProtKB-SubCell"/>
</dbReference>
<keyword evidence="8 9" id="KW-0472">Membrane</keyword>
<feature type="transmembrane region" description="Helical" evidence="9">
    <location>
        <begin position="67"/>
        <end position="100"/>
    </location>
</feature>
<evidence type="ECO:0000256" key="3">
    <source>
        <dbReference type="ARBA" id="ARBA00022475"/>
    </source>
</evidence>
<gene>
    <name evidence="12" type="ORF">H9Q79_15705</name>
</gene>
<dbReference type="AlphaFoldDB" id="A0A7G9GBX7"/>
<evidence type="ECO:0000313" key="12">
    <source>
        <dbReference type="EMBL" id="QNM08309.1"/>
    </source>
</evidence>